<dbReference type="EMBL" id="BPLR01011794">
    <property type="protein sequence ID" value="GIY49072.1"/>
    <property type="molecule type" value="Genomic_DNA"/>
</dbReference>
<accession>A0AAV4TUU6</accession>
<name>A0AAV4TUU6_CAEEX</name>
<evidence type="ECO:0000256" key="1">
    <source>
        <dbReference type="SAM" id="MobiDB-lite"/>
    </source>
</evidence>
<dbReference type="Proteomes" id="UP001054945">
    <property type="component" value="Unassembled WGS sequence"/>
</dbReference>
<dbReference type="AlphaFoldDB" id="A0AAV4TUU6"/>
<proteinExistence type="predicted"/>
<feature type="region of interest" description="Disordered" evidence="1">
    <location>
        <begin position="16"/>
        <end position="42"/>
    </location>
</feature>
<organism evidence="2 3">
    <name type="scientific">Caerostris extrusa</name>
    <name type="common">Bark spider</name>
    <name type="synonym">Caerostris bankana</name>
    <dbReference type="NCBI Taxonomy" id="172846"/>
    <lineage>
        <taxon>Eukaryota</taxon>
        <taxon>Metazoa</taxon>
        <taxon>Ecdysozoa</taxon>
        <taxon>Arthropoda</taxon>
        <taxon>Chelicerata</taxon>
        <taxon>Arachnida</taxon>
        <taxon>Araneae</taxon>
        <taxon>Araneomorphae</taxon>
        <taxon>Entelegynae</taxon>
        <taxon>Araneoidea</taxon>
        <taxon>Araneidae</taxon>
        <taxon>Caerostris</taxon>
    </lineage>
</organism>
<evidence type="ECO:0000313" key="3">
    <source>
        <dbReference type="Proteomes" id="UP001054945"/>
    </source>
</evidence>
<gene>
    <name evidence="2" type="ORF">CEXT_102531</name>
</gene>
<comment type="caution">
    <text evidence="2">The sequence shown here is derived from an EMBL/GenBank/DDBJ whole genome shotgun (WGS) entry which is preliminary data.</text>
</comment>
<feature type="non-terminal residue" evidence="2">
    <location>
        <position position="1"/>
    </location>
</feature>
<sequence length="42" mass="4713">AHGNYAFGYQIKDKLGATNSRSEVGDGYGKQEGILHPQRHRR</sequence>
<evidence type="ECO:0000313" key="2">
    <source>
        <dbReference type="EMBL" id="GIY49072.1"/>
    </source>
</evidence>
<keyword evidence="3" id="KW-1185">Reference proteome</keyword>
<reference evidence="2 3" key="1">
    <citation type="submission" date="2021-06" db="EMBL/GenBank/DDBJ databases">
        <title>Caerostris extrusa draft genome.</title>
        <authorList>
            <person name="Kono N."/>
            <person name="Arakawa K."/>
        </authorList>
    </citation>
    <scope>NUCLEOTIDE SEQUENCE [LARGE SCALE GENOMIC DNA]</scope>
</reference>
<protein>
    <submittedName>
        <fullName evidence="2">Uncharacterized protein</fullName>
    </submittedName>
</protein>